<evidence type="ECO:0000313" key="2">
    <source>
        <dbReference type="Proteomes" id="UP001568698"/>
    </source>
</evidence>
<dbReference type="InterPro" id="IPR014846">
    <property type="entry name" value="DUF1786_pyruvate_format-lyase"/>
</dbReference>
<organism evidence="1 2">
    <name type="scientific">Pseudodesulfovibrio karagichevae</name>
    <dbReference type="NCBI Taxonomy" id="3239305"/>
    <lineage>
        <taxon>Bacteria</taxon>
        <taxon>Pseudomonadati</taxon>
        <taxon>Thermodesulfobacteriota</taxon>
        <taxon>Desulfovibrionia</taxon>
        <taxon>Desulfovibrionales</taxon>
        <taxon>Desulfovibrionaceae</taxon>
    </lineage>
</organism>
<dbReference type="EMBL" id="JBGLYH010000074">
    <property type="protein sequence ID" value="MEZ7198523.1"/>
    <property type="molecule type" value="Genomic_DNA"/>
</dbReference>
<dbReference type="RefSeq" id="WP_371388011.1">
    <property type="nucleotide sequence ID" value="NZ_JBGLYH010000074.1"/>
</dbReference>
<keyword evidence="2" id="KW-1185">Reference proteome</keyword>
<reference evidence="1 2" key="1">
    <citation type="submission" date="2024-08" db="EMBL/GenBank/DDBJ databases">
        <title>Sulfate-reducing bacteria isolated from formation water of the oil field in Kazakhstan and description of Pseudodesulfovibrio sp.</title>
        <authorList>
            <person name="Bidzhieva S.K."/>
            <person name="Tourova T.P."/>
            <person name="Grouzdev D.S."/>
            <person name="Beletsky A.V."/>
            <person name="Sokolova D.S."/>
            <person name="Samigullina S.R."/>
            <person name="Poltaraus A.B."/>
            <person name="Avtukh A.N."/>
            <person name="Tereshina V.M."/>
            <person name="Zhaparov N.S."/>
            <person name="Mardanov A.V."/>
            <person name="Nazina T.N."/>
        </authorList>
    </citation>
    <scope>NUCLEOTIDE SEQUENCE [LARGE SCALE GENOMIC DNA]</scope>
    <source>
        <strain evidence="1 2">9FUS</strain>
    </source>
</reference>
<protein>
    <submittedName>
        <fullName evidence="1">DUF1786 domain-containing protein</fullName>
    </submittedName>
</protein>
<sequence>MTTTLCLDIGSGTQDVLLYSPDREIENCPKFVIPSPALQIGRRIEALRMRGEPIWLHGSNMGGGVTRFINGHLKAGLKVAASEGAAYTMADDLARVTDMGIPLADECPDGFTPVRLTDFDEAWWRRFLDAAELPWPDHVAACAQDHGFHPGQSNRMGRFKLWQSMLHDGEGRPEALVYQNPPAMLTRLADLQRDIGGGPVADTGAAAVLGALYVDEIERLSFERGITLVNIGNSHLIAFLLYAGRIHGVYEQHTGCVDGEKLWTDLAAFRNGCLSFEQVFDEKGHGCLCLDLPAEADGFAPTFVIGPRRAMLEGYDVEFPSPGGDMMLAGCFGLIKGLAMQSRDRA</sequence>
<name>A0ABV4K9M3_9BACT</name>
<evidence type="ECO:0000313" key="1">
    <source>
        <dbReference type="EMBL" id="MEZ7198523.1"/>
    </source>
</evidence>
<proteinExistence type="predicted"/>
<accession>A0ABV4K9M3</accession>
<comment type="caution">
    <text evidence="1">The sequence shown here is derived from an EMBL/GenBank/DDBJ whole genome shotgun (WGS) entry which is preliminary data.</text>
</comment>
<dbReference type="Pfam" id="PF08735">
    <property type="entry name" value="DUF1786"/>
    <property type="match status" value="1"/>
</dbReference>
<dbReference type="Proteomes" id="UP001568698">
    <property type="component" value="Unassembled WGS sequence"/>
</dbReference>
<gene>
    <name evidence="1" type="ORF">AB6M95_17365</name>
</gene>